<dbReference type="Gene3D" id="3.40.140.10">
    <property type="entry name" value="Cytidine Deaminase, domain 2"/>
    <property type="match status" value="1"/>
</dbReference>
<dbReference type="InterPro" id="IPR016193">
    <property type="entry name" value="Cytidine_deaminase-like"/>
</dbReference>
<reference evidence="4" key="1">
    <citation type="submission" date="2021-05" db="EMBL/GenBank/DDBJ databases">
        <title>A free-living protist that lacks canonical eukaryotic 1 DNA replication and segregation systems.</title>
        <authorList>
            <person name="Salas-Leiva D.E."/>
            <person name="Tromer E.C."/>
            <person name="Curtis B.A."/>
            <person name="Jerlstrom-Hultqvist J."/>
            <person name="Kolisko M."/>
            <person name="Yi Z."/>
            <person name="Salas-Leiva J.S."/>
            <person name="Gallot-Lavallee L."/>
            <person name="Kops G.J.P.L."/>
            <person name="Archibald J.M."/>
            <person name="Simpson A.G.B."/>
            <person name="Roger A.J."/>
        </authorList>
    </citation>
    <scope>NUCLEOTIDE SEQUENCE</scope>
    <source>
        <strain evidence="4">BICM</strain>
    </source>
</reference>
<dbReference type="GO" id="GO:0005634">
    <property type="term" value="C:nucleus"/>
    <property type="evidence" value="ECO:0007669"/>
    <property type="project" value="TreeGrafter"/>
</dbReference>
<dbReference type="Proteomes" id="UP000717585">
    <property type="component" value="Unassembled WGS sequence"/>
</dbReference>
<dbReference type="InterPro" id="IPR002125">
    <property type="entry name" value="CMP_dCMP_dom"/>
</dbReference>
<evidence type="ECO:0000256" key="1">
    <source>
        <dbReference type="ARBA" id="ARBA00022694"/>
    </source>
</evidence>
<dbReference type="PROSITE" id="PS51747">
    <property type="entry name" value="CYT_DCMP_DEAMINASES_2"/>
    <property type="match status" value="1"/>
</dbReference>
<gene>
    <name evidence="4" type="ORF">J8273_0240</name>
</gene>
<evidence type="ECO:0000313" key="5">
    <source>
        <dbReference type="Proteomes" id="UP000717585"/>
    </source>
</evidence>
<dbReference type="GO" id="GO:0008033">
    <property type="term" value="P:tRNA processing"/>
    <property type="evidence" value="ECO:0007669"/>
    <property type="project" value="UniProtKB-KW"/>
</dbReference>
<dbReference type="Pfam" id="PF00383">
    <property type="entry name" value="dCMP_cyt_deam_1"/>
    <property type="match status" value="1"/>
</dbReference>
<organism evidence="4 5">
    <name type="scientific">Carpediemonas membranifera</name>
    <dbReference type="NCBI Taxonomy" id="201153"/>
    <lineage>
        <taxon>Eukaryota</taxon>
        <taxon>Metamonada</taxon>
        <taxon>Carpediemonas-like organisms</taxon>
        <taxon>Carpediemonas</taxon>
    </lineage>
</organism>
<evidence type="ECO:0000313" key="4">
    <source>
        <dbReference type="EMBL" id="KAG9395028.1"/>
    </source>
</evidence>
<comment type="similarity">
    <text evidence="2">Belongs to the cytidine and deoxycytidylate deaminase family. ADAT3 subfamily.</text>
</comment>
<feature type="domain" description="CMP/dCMP-type deaminase" evidence="3">
    <location>
        <begin position="168"/>
        <end position="346"/>
    </location>
</feature>
<keyword evidence="5" id="KW-1185">Reference proteome</keyword>
<dbReference type="GO" id="GO:0005737">
    <property type="term" value="C:cytoplasm"/>
    <property type="evidence" value="ECO:0007669"/>
    <property type="project" value="TreeGrafter"/>
</dbReference>
<dbReference type="OrthoDB" id="3180714at2759"/>
<dbReference type="GO" id="GO:0052717">
    <property type="term" value="F:tRNA-specific adenosine-34 deaminase activity"/>
    <property type="evidence" value="ECO:0007669"/>
    <property type="project" value="TreeGrafter"/>
</dbReference>
<dbReference type="EMBL" id="JAHDYR010000012">
    <property type="protein sequence ID" value="KAG9395028.1"/>
    <property type="molecule type" value="Genomic_DNA"/>
</dbReference>
<keyword evidence="1" id="KW-0819">tRNA processing</keyword>
<name>A0A8J6B3N1_9EUKA</name>
<evidence type="ECO:0000259" key="3">
    <source>
        <dbReference type="PROSITE" id="PS51747"/>
    </source>
</evidence>
<dbReference type="SUPFAM" id="SSF53927">
    <property type="entry name" value="Cytidine deaminase-like"/>
    <property type="match status" value="1"/>
</dbReference>
<proteinExistence type="inferred from homology"/>
<dbReference type="AlphaFoldDB" id="A0A8J6B3N1"/>
<sequence>MCSPSVRKCNEATELELKRRNTPSCSSPTCSSGGGALDTLELVLPPIHTGPPPVTEAYALAVEPSRTATVLSFLFKTIPLAEFSHLKRARKEKDAVQVLVASVQAFNDLEPSVQADVRGLGELVPVSVPTSKPATPIERDIAAKTWPISFRPLPPPEMADVVPESSLPRLHELGRVVVALSWTALSHGRRPAVAVVENPDGGVLAVGYDETDTALAPAVLAGHRAEIDSLRPGDTVSPEISAVLERWPPPTPGPRAAGARLLHPVMAAVRVVAATQAGHARQDLEHYLCNGMTVVMAHEPCPMCSMALLHSRAGMAVFGVGRAGGGLGSRYHIHADTRLNHSFPAIRGLRTAELEALEAVWVRLKAL</sequence>
<comment type="caution">
    <text evidence="4">The sequence shown here is derived from an EMBL/GenBank/DDBJ whole genome shotgun (WGS) entry which is preliminary data.</text>
</comment>
<accession>A0A8J6B3N1</accession>
<protein>
    <submittedName>
        <fullName evidence="4">Cytidine and deoxycytidylate deaminase zinc-binding region</fullName>
    </submittedName>
</protein>
<dbReference type="PANTHER" id="PTHR11079">
    <property type="entry name" value="CYTOSINE DEAMINASE FAMILY MEMBER"/>
    <property type="match status" value="1"/>
</dbReference>
<dbReference type="PANTHER" id="PTHR11079:SF156">
    <property type="entry name" value="INACTIVE TRNA-SPECIFIC ADENOSINE DEAMINASE-LIKE PROTEIN 3-RELATED"/>
    <property type="match status" value="1"/>
</dbReference>
<evidence type="ECO:0000256" key="2">
    <source>
        <dbReference type="ARBA" id="ARBA00038160"/>
    </source>
</evidence>